<keyword evidence="1" id="KW-0472">Membrane</keyword>
<evidence type="ECO:0000256" key="1">
    <source>
        <dbReference type="SAM" id="Phobius"/>
    </source>
</evidence>
<keyword evidence="1" id="KW-0812">Transmembrane</keyword>
<accession>A0A8J8GP17</accession>
<keyword evidence="1" id="KW-1133">Transmembrane helix</keyword>
<evidence type="ECO:0000313" key="3">
    <source>
        <dbReference type="EMBL" id="NUC71367.1"/>
    </source>
</evidence>
<dbReference type="RefSeq" id="WP_174679399.1">
    <property type="nucleotide sequence ID" value="NZ_JABUQZ010000001.1"/>
</dbReference>
<dbReference type="EMBL" id="JABUQZ010000001">
    <property type="protein sequence ID" value="NUC71367.1"/>
    <property type="molecule type" value="Genomic_DNA"/>
</dbReference>
<dbReference type="AlphaFoldDB" id="A0A8J8GP17"/>
<evidence type="ECO:0000313" key="5">
    <source>
        <dbReference type="Proteomes" id="UP001016761"/>
    </source>
</evidence>
<organism evidence="2 4">
    <name type="scientific">Haloterrigena gelatinilytica</name>
    <dbReference type="NCBI Taxonomy" id="2741724"/>
    <lineage>
        <taxon>Archaea</taxon>
        <taxon>Methanobacteriati</taxon>
        <taxon>Methanobacteriota</taxon>
        <taxon>Stenosarchaea group</taxon>
        <taxon>Halobacteria</taxon>
        <taxon>Halobacteriales</taxon>
        <taxon>Natrialbaceae</taxon>
        <taxon>Haloterrigena</taxon>
    </lineage>
</organism>
<proteinExistence type="predicted"/>
<keyword evidence="5" id="KW-1185">Reference proteome</keyword>
<reference evidence="2 5" key="1">
    <citation type="submission" date="2020-06" db="EMBL/GenBank/DDBJ databases">
        <title>Haloterrigena sp. nov., an extremely halophilic archaeon isolated from a saline sediment.</title>
        <authorList>
            <person name="Liu B.-B."/>
        </authorList>
    </citation>
    <scope>NUCLEOTIDE SEQUENCE</scope>
    <source>
        <strain evidence="2">SYSU A121-1</strain>
        <strain evidence="3 5">SYSU A558-1</strain>
    </source>
</reference>
<name>A0A8J8GP17_9EURY</name>
<dbReference type="Proteomes" id="UP000728647">
    <property type="component" value="Unassembled WGS sequence"/>
</dbReference>
<dbReference type="EMBL" id="JABURA010000001">
    <property type="protein sequence ID" value="NUB92718.1"/>
    <property type="molecule type" value="Genomic_DNA"/>
</dbReference>
<evidence type="ECO:0000313" key="4">
    <source>
        <dbReference type="Proteomes" id="UP000728647"/>
    </source>
</evidence>
<dbReference type="Proteomes" id="UP001016761">
    <property type="component" value="Unassembled WGS sequence"/>
</dbReference>
<evidence type="ECO:0000313" key="2">
    <source>
        <dbReference type="EMBL" id="NUB92718.1"/>
    </source>
</evidence>
<comment type="caution">
    <text evidence="2">The sequence shown here is derived from an EMBL/GenBank/DDBJ whole genome shotgun (WGS) entry which is preliminary data.</text>
</comment>
<protein>
    <submittedName>
        <fullName evidence="2">Uncharacterized protein</fullName>
    </submittedName>
</protein>
<sequence length="54" mass="5862">MIKSPRLFGALFLFSLGYYAVKSGSLAFILFVGLIPALLLAQVILDRIESDGSE</sequence>
<gene>
    <name evidence="2" type="ORF">HT576_17050</name>
    <name evidence="3" type="ORF">HTZ84_03425</name>
</gene>
<feature type="transmembrane region" description="Helical" evidence="1">
    <location>
        <begin position="27"/>
        <end position="45"/>
    </location>
</feature>